<protein>
    <submittedName>
        <fullName evidence="2">Uncharacterized protein</fullName>
    </submittedName>
</protein>
<evidence type="ECO:0000313" key="2">
    <source>
        <dbReference type="EMBL" id="CAG6638798.1"/>
    </source>
</evidence>
<accession>A0A8D8QUV2</accession>
<name>A0A8D8QUV2_9HEMI</name>
<proteinExistence type="predicted"/>
<evidence type="ECO:0000256" key="1">
    <source>
        <dbReference type="SAM" id="MobiDB-lite"/>
    </source>
</evidence>
<dbReference type="EMBL" id="HBUF01103990">
    <property type="protein sequence ID" value="CAG6638798.1"/>
    <property type="molecule type" value="Transcribed_RNA"/>
</dbReference>
<feature type="region of interest" description="Disordered" evidence="1">
    <location>
        <begin position="19"/>
        <end position="40"/>
    </location>
</feature>
<organism evidence="2">
    <name type="scientific">Cacopsylla melanoneura</name>
    <dbReference type="NCBI Taxonomy" id="428564"/>
    <lineage>
        <taxon>Eukaryota</taxon>
        <taxon>Metazoa</taxon>
        <taxon>Ecdysozoa</taxon>
        <taxon>Arthropoda</taxon>
        <taxon>Hexapoda</taxon>
        <taxon>Insecta</taxon>
        <taxon>Pterygota</taxon>
        <taxon>Neoptera</taxon>
        <taxon>Paraneoptera</taxon>
        <taxon>Hemiptera</taxon>
        <taxon>Sternorrhyncha</taxon>
        <taxon>Psylloidea</taxon>
        <taxon>Psyllidae</taxon>
        <taxon>Psyllinae</taxon>
        <taxon>Cacopsylla</taxon>
    </lineage>
</organism>
<reference evidence="2" key="1">
    <citation type="submission" date="2021-05" db="EMBL/GenBank/DDBJ databases">
        <authorList>
            <person name="Alioto T."/>
            <person name="Alioto T."/>
            <person name="Gomez Garrido J."/>
        </authorList>
    </citation>
    <scope>NUCLEOTIDE SEQUENCE</scope>
</reference>
<dbReference type="AlphaFoldDB" id="A0A8D8QUV2"/>
<sequence length="404" mass="45280">MMSFPNTSPLVNAAKMKVAANTKASKPQKEMPKHQPSLSVKKTVHKAVASTSPSHAIQSAHDSCLPQILHPIKLAMTKNGFDKQLVQDNRSLFKFSDNSILVNNPSEYAFGYLASSPTPYDWYVPVSKMFLLLPSISVDLDHPFAISYSFLKSSKIAIVDLPPMVITYESPEQKKKLMNEFYACTKNDGSITHSLSLNGFFIPLALISKDVRFKLYLDDAYERLYRTDINEELKYTSYSIGTEVHVVDIDNASIVSGVFKGPQLAIDVKKSGCVIVDDDGKTEKYSELVKRTKDGKAKIAMRFIVCHQNTSPQDYHYALAAARYRLKECTIMSFAKGLNTELLKCIAISDNPHYTYYVMSSLSDDTPFEDDESFELDLSIEDYPLQNNACDLAFCPDSGINHYT</sequence>